<dbReference type="InterPro" id="IPR050336">
    <property type="entry name" value="Chromosome_partition/occlusion"/>
</dbReference>
<evidence type="ECO:0000313" key="2">
    <source>
        <dbReference type="EMBL" id="MPM17267.1"/>
    </source>
</evidence>
<dbReference type="SUPFAM" id="SSF109709">
    <property type="entry name" value="KorB DNA-binding domain-like"/>
    <property type="match status" value="1"/>
</dbReference>
<dbReference type="NCBIfam" id="TIGR00180">
    <property type="entry name" value="parB_part"/>
    <property type="match status" value="1"/>
</dbReference>
<comment type="caution">
    <text evidence="2">The sequence shown here is derived from an EMBL/GenBank/DDBJ whole genome shotgun (WGS) entry which is preliminary data.</text>
</comment>
<dbReference type="InterPro" id="IPR003115">
    <property type="entry name" value="ParB_N"/>
</dbReference>
<dbReference type="GO" id="GO:0003677">
    <property type="term" value="F:DNA binding"/>
    <property type="evidence" value="ECO:0007669"/>
    <property type="project" value="InterPro"/>
</dbReference>
<dbReference type="AlphaFoldDB" id="A0A644XMQ0"/>
<evidence type="ECO:0000259" key="1">
    <source>
        <dbReference type="SMART" id="SM00470"/>
    </source>
</evidence>
<dbReference type="InterPro" id="IPR036086">
    <property type="entry name" value="ParB/Sulfiredoxin_sf"/>
</dbReference>
<dbReference type="Pfam" id="PF02195">
    <property type="entry name" value="ParB_N"/>
    <property type="match status" value="1"/>
</dbReference>
<reference evidence="2" key="1">
    <citation type="submission" date="2019-08" db="EMBL/GenBank/DDBJ databases">
        <authorList>
            <person name="Kucharzyk K."/>
            <person name="Murdoch R.W."/>
            <person name="Higgins S."/>
            <person name="Loffler F."/>
        </authorList>
    </citation>
    <scope>NUCLEOTIDE SEQUENCE</scope>
</reference>
<proteinExistence type="predicted"/>
<dbReference type="SMART" id="SM00470">
    <property type="entry name" value="ParB"/>
    <property type="match status" value="1"/>
</dbReference>
<dbReference type="GO" id="GO:0007059">
    <property type="term" value="P:chromosome segregation"/>
    <property type="evidence" value="ECO:0007669"/>
    <property type="project" value="TreeGrafter"/>
</dbReference>
<name>A0A644XMQ0_9ZZZZ</name>
<dbReference type="Gene3D" id="3.90.1530.30">
    <property type="match status" value="1"/>
</dbReference>
<accession>A0A644XMQ0</accession>
<feature type="domain" description="ParB-like N-terminal" evidence="1">
    <location>
        <begin position="32"/>
        <end position="122"/>
    </location>
</feature>
<organism evidence="2">
    <name type="scientific">bioreactor metagenome</name>
    <dbReference type="NCBI Taxonomy" id="1076179"/>
    <lineage>
        <taxon>unclassified sequences</taxon>
        <taxon>metagenomes</taxon>
        <taxon>ecological metagenomes</taxon>
    </lineage>
</organism>
<sequence length="310" mass="35422">MKSSAKNIQIASYDDLFKTDAERLADTQERIQELPLDKLIPFPNHPFKVNDDEKMQETVDSIKEYGVLVPVLVRPKDDGNYEIVSGHRRHRASILAGKTEIPAIVREMDDDASILVMVDSNLQRETVLPSEKALAYKMKREALNRRGGRPPNNYCQVGNNFSGKTSNEVIADNSPDSSRQIARFIRLTNLEPELLEMVDNKKMAFNSAVEVSYLSQNEQIELKNVLDMNECSPSLSQASRLKKYSQEGKLDANVMDAIMSEEKATESKLVLSGDTIKKYFPKSYTPVEMQKTIIRLLEDWHRKQQRQQER</sequence>
<dbReference type="PANTHER" id="PTHR33375:SF1">
    <property type="entry name" value="CHROMOSOME-PARTITIONING PROTEIN PARB-RELATED"/>
    <property type="match status" value="1"/>
</dbReference>
<dbReference type="EMBL" id="VSSQ01002765">
    <property type="protein sequence ID" value="MPM17267.1"/>
    <property type="molecule type" value="Genomic_DNA"/>
</dbReference>
<protein>
    <submittedName>
        <fullName evidence="2">Nucleoid occlusion protein</fullName>
    </submittedName>
</protein>
<dbReference type="PANTHER" id="PTHR33375">
    <property type="entry name" value="CHROMOSOME-PARTITIONING PROTEIN PARB-RELATED"/>
    <property type="match status" value="1"/>
</dbReference>
<dbReference type="GO" id="GO:0005694">
    <property type="term" value="C:chromosome"/>
    <property type="evidence" value="ECO:0007669"/>
    <property type="project" value="TreeGrafter"/>
</dbReference>
<gene>
    <name evidence="2" type="primary">noc_21</name>
    <name evidence="2" type="ORF">SDC9_63655</name>
</gene>
<dbReference type="CDD" id="cd16407">
    <property type="entry name" value="ParB_N_like"/>
    <property type="match status" value="1"/>
</dbReference>
<dbReference type="InterPro" id="IPR004437">
    <property type="entry name" value="ParB/RepB/Spo0J"/>
</dbReference>
<dbReference type="SUPFAM" id="SSF110849">
    <property type="entry name" value="ParB/Sulfiredoxin"/>
    <property type="match status" value="1"/>
</dbReference>
<dbReference type="Gene3D" id="1.10.10.2830">
    <property type="match status" value="1"/>
</dbReference>